<dbReference type="InterPro" id="IPR001123">
    <property type="entry name" value="LeuE-type"/>
</dbReference>
<dbReference type="PANTHER" id="PTHR30086">
    <property type="entry name" value="ARGININE EXPORTER PROTEIN ARGO"/>
    <property type="match status" value="1"/>
</dbReference>
<dbReference type="PIRSF" id="PIRSF006324">
    <property type="entry name" value="LeuE"/>
    <property type="match status" value="1"/>
</dbReference>
<gene>
    <name evidence="8" type="primary">rhtB</name>
    <name evidence="8" type="ORF">VST7929_02667</name>
</gene>
<evidence type="ECO:0000256" key="2">
    <source>
        <dbReference type="ARBA" id="ARBA00007928"/>
    </source>
</evidence>
<sequence length="205" mass="22137">MTLELWFGYLVTAILFSLSPGSGAVNSMANGLNYGFRRSLASVAGLQLGLSVHIILAGVGLGTLVAQSATAFTVIKWLGVAYLLWLGVMQWRQSSDTSKLTLRAQVSAGQLFRQALVVNLTNPKTVVFLVALFPQFLRPEAAQAPQLLILGVTTVLVDACVMLFYITLAAKLSRYLKSARVMQRLNRLFGSLFVGCGVLLAQART</sequence>
<evidence type="ECO:0000256" key="6">
    <source>
        <dbReference type="ARBA" id="ARBA00023136"/>
    </source>
</evidence>
<proteinExistence type="inferred from homology"/>
<feature type="transmembrane region" description="Helical" evidence="7">
    <location>
        <begin position="40"/>
        <end position="65"/>
    </location>
</feature>
<evidence type="ECO:0000313" key="9">
    <source>
        <dbReference type="Proteomes" id="UP000838672"/>
    </source>
</evidence>
<feature type="transmembrane region" description="Helical" evidence="7">
    <location>
        <begin position="148"/>
        <end position="173"/>
    </location>
</feature>
<evidence type="ECO:0000256" key="5">
    <source>
        <dbReference type="ARBA" id="ARBA00022989"/>
    </source>
</evidence>
<dbReference type="Pfam" id="PF01810">
    <property type="entry name" value="LysE"/>
    <property type="match status" value="1"/>
</dbReference>
<feature type="transmembrane region" description="Helical" evidence="7">
    <location>
        <begin position="185"/>
        <end position="203"/>
    </location>
</feature>
<evidence type="ECO:0000256" key="3">
    <source>
        <dbReference type="ARBA" id="ARBA00022475"/>
    </source>
</evidence>
<name>A0ABM8ZWJ8_9VIBR</name>
<comment type="subcellular location">
    <subcellularLocation>
        <location evidence="1">Cell membrane</location>
        <topology evidence="1">Multi-pass membrane protein</topology>
    </subcellularLocation>
</comment>
<dbReference type="Proteomes" id="UP000838672">
    <property type="component" value="Unassembled WGS sequence"/>
</dbReference>
<protein>
    <submittedName>
        <fullName evidence="8">Homoserine/homoserine lactone efflux protein</fullName>
    </submittedName>
</protein>
<keyword evidence="3" id="KW-1003">Cell membrane</keyword>
<keyword evidence="5 7" id="KW-1133">Transmembrane helix</keyword>
<evidence type="ECO:0000256" key="1">
    <source>
        <dbReference type="ARBA" id="ARBA00004651"/>
    </source>
</evidence>
<organism evidence="8 9">
    <name type="scientific">Vibrio stylophorae</name>
    <dbReference type="NCBI Taxonomy" id="659351"/>
    <lineage>
        <taxon>Bacteria</taxon>
        <taxon>Pseudomonadati</taxon>
        <taxon>Pseudomonadota</taxon>
        <taxon>Gammaproteobacteria</taxon>
        <taxon>Vibrionales</taxon>
        <taxon>Vibrionaceae</taxon>
        <taxon>Vibrio</taxon>
    </lineage>
</organism>
<dbReference type="RefSeq" id="WP_237467747.1">
    <property type="nucleotide sequence ID" value="NZ_CAKLDI010000001.1"/>
</dbReference>
<feature type="transmembrane region" description="Helical" evidence="7">
    <location>
        <begin position="6"/>
        <end position="28"/>
    </location>
</feature>
<feature type="transmembrane region" description="Helical" evidence="7">
    <location>
        <begin position="71"/>
        <end position="91"/>
    </location>
</feature>
<accession>A0ABM8ZWJ8</accession>
<dbReference type="EMBL" id="CAKLDI010000001">
    <property type="protein sequence ID" value="CAH0534717.1"/>
    <property type="molecule type" value="Genomic_DNA"/>
</dbReference>
<evidence type="ECO:0000256" key="4">
    <source>
        <dbReference type="ARBA" id="ARBA00022692"/>
    </source>
</evidence>
<dbReference type="NCBIfam" id="NF007812">
    <property type="entry name" value="PRK10520.1"/>
    <property type="match status" value="1"/>
</dbReference>
<dbReference type="PANTHER" id="PTHR30086:SF14">
    <property type="entry name" value="HOMOSERINE_HOMOSERINE LACTONE EFFLUX PROTEIN"/>
    <property type="match status" value="1"/>
</dbReference>
<keyword evidence="4 7" id="KW-0812">Transmembrane</keyword>
<comment type="similarity">
    <text evidence="2">Belongs to the Rht family.</text>
</comment>
<evidence type="ECO:0000313" key="8">
    <source>
        <dbReference type="EMBL" id="CAH0534717.1"/>
    </source>
</evidence>
<evidence type="ECO:0000256" key="7">
    <source>
        <dbReference type="SAM" id="Phobius"/>
    </source>
</evidence>
<keyword evidence="9" id="KW-1185">Reference proteome</keyword>
<reference evidence="8" key="1">
    <citation type="submission" date="2021-11" db="EMBL/GenBank/DDBJ databases">
        <authorList>
            <person name="Rodrigo-Torres L."/>
            <person name="Arahal R. D."/>
            <person name="Lucena T."/>
        </authorList>
    </citation>
    <scope>NUCLEOTIDE SEQUENCE</scope>
    <source>
        <strain evidence="8">CECT 7929</strain>
    </source>
</reference>
<keyword evidence="6 7" id="KW-0472">Membrane</keyword>
<comment type="caution">
    <text evidence="8">The sequence shown here is derived from an EMBL/GenBank/DDBJ whole genome shotgun (WGS) entry which is preliminary data.</text>
</comment>
<feature type="transmembrane region" description="Helical" evidence="7">
    <location>
        <begin position="111"/>
        <end position="136"/>
    </location>
</feature>